<reference evidence="1" key="2">
    <citation type="journal article" date="2015" name="Fish Shellfish Immunol.">
        <title>Early steps in the European eel (Anguilla anguilla)-Vibrio vulnificus interaction in the gills: Role of the RtxA13 toxin.</title>
        <authorList>
            <person name="Callol A."/>
            <person name="Pajuelo D."/>
            <person name="Ebbesson L."/>
            <person name="Teles M."/>
            <person name="MacKenzie S."/>
            <person name="Amaro C."/>
        </authorList>
    </citation>
    <scope>NUCLEOTIDE SEQUENCE</scope>
</reference>
<sequence length="26" mass="3119">MCSLVFHFLKTLHHLFQYNSTSILTH</sequence>
<organism evidence="1">
    <name type="scientific">Anguilla anguilla</name>
    <name type="common">European freshwater eel</name>
    <name type="synonym">Muraena anguilla</name>
    <dbReference type="NCBI Taxonomy" id="7936"/>
    <lineage>
        <taxon>Eukaryota</taxon>
        <taxon>Metazoa</taxon>
        <taxon>Chordata</taxon>
        <taxon>Craniata</taxon>
        <taxon>Vertebrata</taxon>
        <taxon>Euteleostomi</taxon>
        <taxon>Actinopterygii</taxon>
        <taxon>Neopterygii</taxon>
        <taxon>Teleostei</taxon>
        <taxon>Anguilliformes</taxon>
        <taxon>Anguillidae</taxon>
        <taxon>Anguilla</taxon>
    </lineage>
</organism>
<proteinExistence type="predicted"/>
<name>A0A0E9PA98_ANGAN</name>
<dbReference type="AlphaFoldDB" id="A0A0E9PA98"/>
<accession>A0A0E9PA98</accession>
<protein>
    <submittedName>
        <fullName evidence="1">Uncharacterized protein</fullName>
    </submittedName>
</protein>
<evidence type="ECO:0000313" key="1">
    <source>
        <dbReference type="EMBL" id="JAH01207.1"/>
    </source>
</evidence>
<dbReference type="EMBL" id="GBXM01107370">
    <property type="protein sequence ID" value="JAH01207.1"/>
    <property type="molecule type" value="Transcribed_RNA"/>
</dbReference>
<reference evidence="1" key="1">
    <citation type="submission" date="2014-11" db="EMBL/GenBank/DDBJ databases">
        <authorList>
            <person name="Amaro Gonzalez C."/>
        </authorList>
    </citation>
    <scope>NUCLEOTIDE SEQUENCE</scope>
</reference>